<accession>A0A2N5V8D8</accession>
<keyword evidence="5" id="KW-1185">Reference proteome</keyword>
<evidence type="ECO:0000256" key="1">
    <source>
        <dbReference type="SAM" id="MobiDB-lite"/>
    </source>
</evidence>
<keyword evidence="2" id="KW-0732">Signal</keyword>
<dbReference type="AlphaFoldDB" id="A0A2N5V8D8"/>
<organism evidence="4 6">
    <name type="scientific">Puccinia coronata f. sp. avenae</name>
    <dbReference type="NCBI Taxonomy" id="200324"/>
    <lineage>
        <taxon>Eukaryota</taxon>
        <taxon>Fungi</taxon>
        <taxon>Dikarya</taxon>
        <taxon>Basidiomycota</taxon>
        <taxon>Pucciniomycotina</taxon>
        <taxon>Pucciniomycetes</taxon>
        <taxon>Pucciniales</taxon>
        <taxon>Pucciniaceae</taxon>
        <taxon>Puccinia</taxon>
    </lineage>
</organism>
<evidence type="ECO:0000313" key="3">
    <source>
        <dbReference type="EMBL" id="PLW36933.1"/>
    </source>
</evidence>
<dbReference type="EMBL" id="PGCI01000041">
    <property type="protein sequence ID" value="PLW46254.1"/>
    <property type="molecule type" value="Genomic_DNA"/>
</dbReference>
<dbReference type="OrthoDB" id="160054at2759"/>
<reference evidence="5 6" key="1">
    <citation type="submission" date="2017-11" db="EMBL/GenBank/DDBJ databases">
        <title>De novo assembly and phasing of dikaryotic genomes from two isolates of Puccinia coronata f. sp. avenae, the causal agent of oat crown rust.</title>
        <authorList>
            <person name="Miller M.E."/>
            <person name="Zhang Y."/>
            <person name="Omidvar V."/>
            <person name="Sperschneider J."/>
            <person name="Schwessinger B."/>
            <person name="Raley C."/>
            <person name="Palmer J.M."/>
            <person name="Garnica D."/>
            <person name="Upadhyaya N."/>
            <person name="Rathjen J."/>
            <person name="Taylor J.M."/>
            <person name="Park R.F."/>
            <person name="Dodds P.N."/>
            <person name="Hirsch C.D."/>
            <person name="Kianian S.F."/>
            <person name="Figueroa M."/>
        </authorList>
    </citation>
    <scope>NUCLEOTIDE SEQUENCE [LARGE SCALE GENOMIC DNA]</scope>
    <source>
        <strain evidence="3">12NC29</strain>
        <strain evidence="4">12SD80</strain>
    </source>
</reference>
<name>A0A2N5V8D8_9BASI</name>
<comment type="caution">
    <text evidence="4">The sequence shown here is derived from an EMBL/GenBank/DDBJ whole genome shotgun (WGS) entry which is preliminary data.</text>
</comment>
<dbReference type="PANTHER" id="PTHR35396:SF1">
    <property type="entry name" value="SMALL SECRETED PROTEIN"/>
    <property type="match status" value="1"/>
</dbReference>
<dbReference type="Proteomes" id="UP000235388">
    <property type="component" value="Unassembled WGS sequence"/>
</dbReference>
<evidence type="ECO:0008006" key="7">
    <source>
        <dbReference type="Google" id="ProtNLM"/>
    </source>
</evidence>
<evidence type="ECO:0000256" key="2">
    <source>
        <dbReference type="SAM" id="SignalP"/>
    </source>
</evidence>
<feature type="signal peptide" evidence="2">
    <location>
        <begin position="1"/>
        <end position="25"/>
    </location>
</feature>
<dbReference type="STRING" id="200324.A0A2N5V8D8"/>
<dbReference type="EMBL" id="PGCJ01000231">
    <property type="protein sequence ID" value="PLW36933.1"/>
    <property type="molecule type" value="Genomic_DNA"/>
</dbReference>
<sequence length="237" mass="26468">MTGIWAKILVSTLMLCVFMWPFASANWDEATGHLRDYRPSNTWLSRNRPRLCSKNIQVSECARNTRLHFPDVQLFATFSVQHADDRYHGCPYGICCAYTVLPSPRDFVADFTNSHSFFWHNLGGMPGLGTNAIRNPQTGAAGYETSDGVFHEGVPNTKLRQNGHDSHYPGFRLPQGWSSKISYPSWMLKQPPHPKCGTPNAPNLDPGQQPQRNAGVKIYLPAPAAAYSPPRSSRLPI</sequence>
<evidence type="ECO:0000313" key="4">
    <source>
        <dbReference type="EMBL" id="PLW46254.1"/>
    </source>
</evidence>
<feature type="region of interest" description="Disordered" evidence="1">
    <location>
        <begin position="190"/>
        <end position="216"/>
    </location>
</feature>
<feature type="chain" id="PRO_5015083982" description="Secreted protein" evidence="2">
    <location>
        <begin position="26"/>
        <end position="237"/>
    </location>
</feature>
<gene>
    <name evidence="3" type="ORF">PCANC_21217</name>
    <name evidence="4" type="ORF">PCASD_03724</name>
</gene>
<dbReference type="Proteomes" id="UP000235392">
    <property type="component" value="Unassembled WGS sequence"/>
</dbReference>
<dbReference type="PANTHER" id="PTHR35396">
    <property type="entry name" value="SMALL SECRETED PROTEIN"/>
    <property type="match status" value="1"/>
</dbReference>
<evidence type="ECO:0000313" key="6">
    <source>
        <dbReference type="Proteomes" id="UP000235392"/>
    </source>
</evidence>
<evidence type="ECO:0000313" key="5">
    <source>
        <dbReference type="Proteomes" id="UP000235388"/>
    </source>
</evidence>
<proteinExistence type="predicted"/>
<protein>
    <recommendedName>
        <fullName evidence="7">Secreted protein</fullName>
    </recommendedName>
</protein>